<keyword evidence="3 6" id="KW-0812">Transmembrane</keyword>
<evidence type="ECO:0000256" key="2">
    <source>
        <dbReference type="ARBA" id="ARBA00006824"/>
    </source>
</evidence>
<protein>
    <submittedName>
        <fullName evidence="7">Uncharacterized protein</fullName>
    </submittedName>
</protein>
<keyword evidence="4 6" id="KW-1133">Transmembrane helix</keyword>
<evidence type="ECO:0000256" key="3">
    <source>
        <dbReference type="ARBA" id="ARBA00022692"/>
    </source>
</evidence>
<evidence type="ECO:0000256" key="1">
    <source>
        <dbReference type="ARBA" id="ARBA00004141"/>
    </source>
</evidence>
<dbReference type="PANTHER" id="PTHR11266:SF93">
    <property type="entry name" value="INTEGRAL MEMBRANE PROTEIN 25D9-6"/>
    <property type="match status" value="1"/>
</dbReference>
<proteinExistence type="inferred from homology"/>
<dbReference type="AlphaFoldDB" id="A0A2G8SCT4"/>
<dbReference type="Proteomes" id="UP000230002">
    <property type="component" value="Unassembled WGS sequence"/>
</dbReference>
<evidence type="ECO:0000313" key="8">
    <source>
        <dbReference type="Proteomes" id="UP000230002"/>
    </source>
</evidence>
<evidence type="ECO:0000313" key="7">
    <source>
        <dbReference type="EMBL" id="PIL31570.1"/>
    </source>
</evidence>
<evidence type="ECO:0000256" key="4">
    <source>
        <dbReference type="ARBA" id="ARBA00022989"/>
    </source>
</evidence>
<evidence type="ECO:0000256" key="5">
    <source>
        <dbReference type="ARBA" id="ARBA00023136"/>
    </source>
</evidence>
<organism evidence="7 8">
    <name type="scientific">Ganoderma sinense ZZ0214-1</name>
    <dbReference type="NCBI Taxonomy" id="1077348"/>
    <lineage>
        <taxon>Eukaryota</taxon>
        <taxon>Fungi</taxon>
        <taxon>Dikarya</taxon>
        <taxon>Basidiomycota</taxon>
        <taxon>Agaricomycotina</taxon>
        <taxon>Agaricomycetes</taxon>
        <taxon>Polyporales</taxon>
        <taxon>Polyporaceae</taxon>
        <taxon>Ganoderma</taxon>
    </lineage>
</organism>
<feature type="transmembrane region" description="Helical" evidence="6">
    <location>
        <begin position="113"/>
        <end position="135"/>
    </location>
</feature>
<accession>A0A2G8SCT4</accession>
<keyword evidence="8" id="KW-1185">Reference proteome</keyword>
<name>A0A2G8SCT4_9APHY</name>
<evidence type="ECO:0000256" key="6">
    <source>
        <dbReference type="RuleBase" id="RU363053"/>
    </source>
</evidence>
<dbReference type="EMBL" id="AYKW01000012">
    <property type="protein sequence ID" value="PIL31570.1"/>
    <property type="molecule type" value="Genomic_DNA"/>
</dbReference>
<comment type="subcellular location">
    <subcellularLocation>
        <location evidence="1">Membrane</location>
        <topology evidence="1">Multi-pass membrane protein</topology>
    </subcellularLocation>
</comment>
<sequence length="218" mass="24054">MSAVQAKQINPLLAAYLRNLAANPLRTKSITNSVLQFFQEILASHLSGVPPPRVAKDAPLLVHILARAQISSKAFKMAAYGALVSAPLSHALINALQKAFAGQTGLKGRLGMLVASQLIVAPIQIFAYLSCMAIINGAKSVDEVAKTLRAGFGRVLRVTWMTSPVYTVFAQQFLPVEMWVPFFNFMQFLTGTYFNIKIKKMRLEAEEKSKKEREGRKD</sequence>
<gene>
    <name evidence="7" type="ORF">GSI_06272</name>
</gene>
<dbReference type="Pfam" id="PF04117">
    <property type="entry name" value="Mpv17_PMP22"/>
    <property type="match status" value="1"/>
</dbReference>
<dbReference type="OrthoDB" id="860at2759"/>
<dbReference type="PANTHER" id="PTHR11266">
    <property type="entry name" value="PEROXISOMAL MEMBRANE PROTEIN 2, PXMP2 MPV17"/>
    <property type="match status" value="1"/>
</dbReference>
<feature type="transmembrane region" description="Helical" evidence="6">
    <location>
        <begin position="179"/>
        <end position="196"/>
    </location>
</feature>
<keyword evidence="5 6" id="KW-0472">Membrane</keyword>
<dbReference type="STRING" id="1077348.A0A2G8SCT4"/>
<dbReference type="GO" id="GO:0005778">
    <property type="term" value="C:peroxisomal membrane"/>
    <property type="evidence" value="ECO:0007669"/>
    <property type="project" value="TreeGrafter"/>
</dbReference>
<reference evidence="7 8" key="1">
    <citation type="journal article" date="2015" name="Sci. Rep.">
        <title>Chromosome-level genome map provides insights into diverse defense mechanisms in the medicinal fungus Ganoderma sinense.</title>
        <authorList>
            <person name="Zhu Y."/>
            <person name="Xu J."/>
            <person name="Sun C."/>
            <person name="Zhou S."/>
            <person name="Xu H."/>
            <person name="Nelson D.R."/>
            <person name="Qian J."/>
            <person name="Song J."/>
            <person name="Luo H."/>
            <person name="Xiang L."/>
            <person name="Li Y."/>
            <person name="Xu Z."/>
            <person name="Ji A."/>
            <person name="Wang L."/>
            <person name="Lu S."/>
            <person name="Hayward A."/>
            <person name="Sun W."/>
            <person name="Li X."/>
            <person name="Schwartz D.C."/>
            <person name="Wang Y."/>
            <person name="Chen S."/>
        </authorList>
    </citation>
    <scope>NUCLEOTIDE SEQUENCE [LARGE SCALE GENOMIC DNA]</scope>
    <source>
        <strain evidence="7 8">ZZ0214-1</strain>
    </source>
</reference>
<comment type="caution">
    <text evidence="7">The sequence shown here is derived from an EMBL/GenBank/DDBJ whole genome shotgun (WGS) entry which is preliminary data.</text>
</comment>
<dbReference type="InterPro" id="IPR007248">
    <property type="entry name" value="Mpv17_PMP22"/>
</dbReference>
<comment type="similarity">
    <text evidence="2 6">Belongs to the peroxisomal membrane protein PXMP2/4 family.</text>
</comment>